<dbReference type="STRING" id="1203610.HMPREF1536_03525"/>
<dbReference type="EMBL" id="AQHW01000017">
    <property type="protein sequence ID" value="KKB53944.1"/>
    <property type="molecule type" value="Genomic_DNA"/>
</dbReference>
<organism evidence="1 2">
    <name type="scientific">Parabacteroides gordonii MS-1 = DSM 23371</name>
    <dbReference type="NCBI Taxonomy" id="1203610"/>
    <lineage>
        <taxon>Bacteria</taxon>
        <taxon>Pseudomonadati</taxon>
        <taxon>Bacteroidota</taxon>
        <taxon>Bacteroidia</taxon>
        <taxon>Bacteroidales</taxon>
        <taxon>Tannerellaceae</taxon>
        <taxon>Parabacteroides</taxon>
    </lineage>
</organism>
<evidence type="ECO:0008006" key="3">
    <source>
        <dbReference type="Google" id="ProtNLM"/>
    </source>
</evidence>
<sequence length="365" mass="41672">MCRHFLATLVVVLFMVSCGRPSPFRDKLYETMQTSLSWRNDTTGIWETAGWWNSANVLTATIRYAAVTGDTDVLPVIQDVYEKARRYQVGVDSTGTPRYCTNFINDYYDDEGWWALAWIEASKLTGEKKYLDMAEVIFDDMTTGWSEECGGGIFWKKNPLHYKNSIANNLFSLTAIRLYKATQNPSYLDWFKKNVAWYMQTGMINTDIYQIEDGTGKDCTPNRDAHYTYNQGVAIAVLTEMYLVTNDNSYLELAEKIADATITTRLVTDEGILREMKPAIEHSNDGVQFKGIFIRHLAFLYEVTKNPAYKDFIIKNAESILSKDYDPASKSFGCYWYGPFHRVSSAANACALECVIEAYSLTKQF</sequence>
<reference evidence="1 2" key="1">
    <citation type="submission" date="2013-04" db="EMBL/GenBank/DDBJ databases">
        <title>The Genome Sequence of Parabacteroides gordonii DSM 23371.</title>
        <authorList>
            <consortium name="The Broad Institute Genomics Platform"/>
            <person name="Earl A."/>
            <person name="Ward D."/>
            <person name="Feldgarden M."/>
            <person name="Gevers D."/>
            <person name="Martens E."/>
            <person name="Sakamoto M."/>
            <person name="Benno Y."/>
            <person name="Suzuki N."/>
            <person name="Matsunaga N."/>
            <person name="Koshihara K."/>
            <person name="Seki M."/>
            <person name="Komiya H."/>
            <person name="Walker B."/>
            <person name="Young S."/>
            <person name="Zeng Q."/>
            <person name="Gargeya S."/>
            <person name="Fitzgerald M."/>
            <person name="Haas B."/>
            <person name="Abouelleil A."/>
            <person name="Allen A.W."/>
            <person name="Alvarado L."/>
            <person name="Arachchi H.M."/>
            <person name="Berlin A.M."/>
            <person name="Chapman S.B."/>
            <person name="Gainer-Dewar J."/>
            <person name="Goldberg J."/>
            <person name="Griggs A."/>
            <person name="Gujja S."/>
            <person name="Hansen M."/>
            <person name="Howarth C."/>
            <person name="Imamovic A."/>
            <person name="Ireland A."/>
            <person name="Larimer J."/>
            <person name="McCowan C."/>
            <person name="Murphy C."/>
            <person name="Pearson M."/>
            <person name="Poon T.W."/>
            <person name="Priest M."/>
            <person name="Roberts A."/>
            <person name="Saif S."/>
            <person name="Shea T."/>
            <person name="Sisk P."/>
            <person name="Sykes S."/>
            <person name="Wortman J."/>
            <person name="Nusbaum C."/>
            <person name="Birren B."/>
        </authorList>
    </citation>
    <scope>NUCLEOTIDE SEQUENCE [LARGE SCALE GENOMIC DNA]</scope>
    <source>
        <strain evidence="1 2">MS-1</strain>
    </source>
</reference>
<dbReference type="Gene3D" id="1.50.10.20">
    <property type="match status" value="1"/>
</dbReference>
<comment type="caution">
    <text evidence="1">The sequence shown here is derived from an EMBL/GenBank/DDBJ whole genome shotgun (WGS) entry which is preliminary data.</text>
</comment>
<dbReference type="RefSeq" id="WP_028726822.1">
    <property type="nucleotide sequence ID" value="NZ_AUAE01000010.1"/>
</dbReference>
<accession>A0A0F5J804</accession>
<dbReference type="PATRIC" id="fig|1203610.3.peg.3592"/>
<dbReference type="HOGENOM" id="CLU_028686_0_0_10"/>
<dbReference type="InterPro" id="IPR053169">
    <property type="entry name" value="MUG_Protein"/>
</dbReference>
<evidence type="ECO:0000313" key="2">
    <source>
        <dbReference type="Proteomes" id="UP000033035"/>
    </source>
</evidence>
<gene>
    <name evidence="1" type="ORF">HMPREF1536_03525</name>
</gene>
<evidence type="ECO:0000313" key="1">
    <source>
        <dbReference type="EMBL" id="KKB53944.1"/>
    </source>
</evidence>
<dbReference type="PANTHER" id="PTHR47791">
    <property type="entry name" value="MEIOTICALLY UP-REGULATED GENE 191 PROTEIN"/>
    <property type="match status" value="1"/>
</dbReference>
<dbReference type="AlphaFoldDB" id="A0A0F5J804"/>
<keyword evidence="2" id="KW-1185">Reference proteome</keyword>
<name>A0A0F5J804_9BACT</name>
<dbReference type="InterPro" id="IPR005198">
    <property type="entry name" value="Glyco_hydro_76"/>
</dbReference>
<dbReference type="PANTHER" id="PTHR47791:SF1">
    <property type="entry name" value="ENDO MANNANASE, GH76 FAMILY (EUROFUNG)"/>
    <property type="match status" value="1"/>
</dbReference>
<dbReference type="Pfam" id="PF03663">
    <property type="entry name" value="Glyco_hydro_76"/>
    <property type="match status" value="1"/>
</dbReference>
<dbReference type="PROSITE" id="PS51257">
    <property type="entry name" value="PROKAR_LIPOPROTEIN"/>
    <property type="match status" value="1"/>
</dbReference>
<proteinExistence type="predicted"/>
<dbReference type="GO" id="GO:0005975">
    <property type="term" value="P:carbohydrate metabolic process"/>
    <property type="evidence" value="ECO:0007669"/>
    <property type="project" value="InterPro"/>
</dbReference>
<dbReference type="InterPro" id="IPR008928">
    <property type="entry name" value="6-hairpin_glycosidase_sf"/>
</dbReference>
<dbReference type="SUPFAM" id="SSF48208">
    <property type="entry name" value="Six-hairpin glycosidases"/>
    <property type="match status" value="1"/>
</dbReference>
<dbReference type="Proteomes" id="UP000033035">
    <property type="component" value="Unassembled WGS sequence"/>
</dbReference>
<protein>
    <recommendedName>
        <fullName evidence="3">Glycoside hydrolase</fullName>
    </recommendedName>
</protein>